<dbReference type="InterPro" id="IPR000089">
    <property type="entry name" value="Biotin_lipoyl"/>
</dbReference>
<proteinExistence type="predicted"/>
<dbReference type="SUPFAM" id="SSF51230">
    <property type="entry name" value="Single hybrid motif"/>
    <property type="match status" value="1"/>
</dbReference>
<protein>
    <submittedName>
        <fullName evidence="3">Biotin-requiring enzyme</fullName>
    </submittedName>
</protein>
<reference evidence="3 4" key="1">
    <citation type="submission" date="2016-10" db="EMBL/GenBank/DDBJ databases">
        <authorList>
            <person name="de Groot N.N."/>
        </authorList>
    </citation>
    <scope>NUCLEOTIDE SEQUENCE [LARGE SCALE GENOMIC DNA]</scope>
    <source>
        <strain evidence="3 4">DSM 26656</strain>
    </source>
</reference>
<dbReference type="PANTHER" id="PTHR43778:SF2">
    <property type="entry name" value="PYRUVATE CARBOXYLASE, MITOCHONDRIAL"/>
    <property type="match status" value="1"/>
</dbReference>
<dbReference type="InterPro" id="IPR001882">
    <property type="entry name" value="Biotin_BS"/>
</dbReference>
<dbReference type="GO" id="GO:0004736">
    <property type="term" value="F:pyruvate carboxylase activity"/>
    <property type="evidence" value="ECO:0007669"/>
    <property type="project" value="TreeGrafter"/>
</dbReference>
<dbReference type="Proteomes" id="UP000236743">
    <property type="component" value="Unassembled WGS sequence"/>
</dbReference>
<name>A0A1H6DAC7_9HYPH</name>
<evidence type="ECO:0000313" key="3">
    <source>
        <dbReference type="EMBL" id="SEG82044.1"/>
    </source>
</evidence>
<accession>A0A1H6DAC7</accession>
<evidence type="ECO:0000256" key="1">
    <source>
        <dbReference type="ARBA" id="ARBA00023267"/>
    </source>
</evidence>
<sequence>MKASNEVLVDIEKGKTLVIRCLAIGELDDKGMVTVFFELNGQPRHVKVPDRAHGMANVKLRRKVDQADAAQVGAPMPGVISQLAVSVGQVVRNGDLLVSIEAMKMETAIRAERDGTVSEVLVKVGDQVDAKDLLVCVG</sequence>
<keyword evidence="4" id="KW-1185">Reference proteome</keyword>
<dbReference type="PROSITE" id="PS50968">
    <property type="entry name" value="BIOTINYL_LIPOYL"/>
    <property type="match status" value="1"/>
</dbReference>
<dbReference type="GO" id="GO:0006094">
    <property type="term" value="P:gluconeogenesis"/>
    <property type="evidence" value="ECO:0007669"/>
    <property type="project" value="TreeGrafter"/>
</dbReference>
<dbReference type="EMBL" id="FNUY01000019">
    <property type="protein sequence ID" value="SEG82044.1"/>
    <property type="molecule type" value="Genomic_DNA"/>
</dbReference>
<dbReference type="AlphaFoldDB" id="A0A1H6DAC7"/>
<keyword evidence="1" id="KW-0092">Biotin</keyword>
<dbReference type="PROSITE" id="PS00188">
    <property type="entry name" value="BIOTIN"/>
    <property type="match status" value="1"/>
</dbReference>
<dbReference type="Gene3D" id="3.10.600.10">
    <property type="entry name" value="pyruvate carboxylase f1077a mutant domain"/>
    <property type="match status" value="1"/>
</dbReference>
<dbReference type="InterPro" id="IPR011053">
    <property type="entry name" value="Single_hybrid_motif"/>
</dbReference>
<dbReference type="GO" id="GO:0005737">
    <property type="term" value="C:cytoplasm"/>
    <property type="evidence" value="ECO:0007669"/>
    <property type="project" value="TreeGrafter"/>
</dbReference>
<dbReference type="CDD" id="cd06850">
    <property type="entry name" value="biotinyl_domain"/>
    <property type="match status" value="1"/>
</dbReference>
<dbReference type="FunFam" id="2.40.50.100:FF:000003">
    <property type="entry name" value="Acetyl-CoA carboxylase biotin carboxyl carrier protein"/>
    <property type="match status" value="1"/>
</dbReference>
<evidence type="ECO:0000313" key="4">
    <source>
        <dbReference type="Proteomes" id="UP000236743"/>
    </source>
</evidence>
<feature type="domain" description="Lipoyl-binding" evidence="2">
    <location>
        <begin position="69"/>
        <end position="138"/>
    </location>
</feature>
<dbReference type="InterPro" id="IPR055268">
    <property type="entry name" value="PCB-like"/>
</dbReference>
<dbReference type="Pfam" id="PF00364">
    <property type="entry name" value="Biotin_lipoyl"/>
    <property type="match status" value="1"/>
</dbReference>
<organism evidence="3 4">
    <name type="scientific">Bosea lathyri</name>
    <dbReference type="NCBI Taxonomy" id="1036778"/>
    <lineage>
        <taxon>Bacteria</taxon>
        <taxon>Pseudomonadati</taxon>
        <taxon>Pseudomonadota</taxon>
        <taxon>Alphaproteobacteria</taxon>
        <taxon>Hyphomicrobiales</taxon>
        <taxon>Boseaceae</taxon>
        <taxon>Bosea</taxon>
    </lineage>
</organism>
<evidence type="ECO:0000259" key="2">
    <source>
        <dbReference type="PROSITE" id="PS50968"/>
    </source>
</evidence>
<dbReference type="Gene3D" id="2.40.50.100">
    <property type="match status" value="1"/>
</dbReference>
<dbReference type="PANTHER" id="PTHR43778">
    <property type="entry name" value="PYRUVATE CARBOXYLASE"/>
    <property type="match status" value="1"/>
</dbReference>
<gene>
    <name evidence="3" type="ORF">SAMN04488115_11964</name>
</gene>